<dbReference type="EnsemblMetazoa" id="GPPI021552-RA">
    <property type="protein sequence ID" value="GPPI021552-PA"/>
    <property type="gene ID" value="GPPI021552"/>
</dbReference>
<sequence>MSNFKTNSNMMVKITLMITAAANLNWCCSLKLSLKAYRMEMTKFQFELSGFRISGRCLLTISEPIHTYTHTKRPTNDERRHNNNKKTEGGQITSDTTMFVQQFMTLVKCAVIQIL</sequence>
<evidence type="ECO:0000313" key="3">
    <source>
        <dbReference type="Proteomes" id="UP000092460"/>
    </source>
</evidence>
<dbReference type="Proteomes" id="UP000092460">
    <property type="component" value="Unassembled WGS sequence"/>
</dbReference>
<accession>A0A1B0B7Q7</accession>
<keyword evidence="3" id="KW-1185">Reference proteome</keyword>
<reference evidence="2" key="2">
    <citation type="submission" date="2020-05" db="UniProtKB">
        <authorList>
            <consortium name="EnsemblMetazoa"/>
        </authorList>
    </citation>
    <scope>IDENTIFICATION</scope>
    <source>
        <strain evidence="2">IAEA</strain>
    </source>
</reference>
<reference evidence="3" key="1">
    <citation type="submission" date="2015-01" db="EMBL/GenBank/DDBJ databases">
        <authorList>
            <person name="Aksoy S."/>
            <person name="Warren W."/>
            <person name="Wilson R.K."/>
        </authorList>
    </citation>
    <scope>NUCLEOTIDE SEQUENCE [LARGE SCALE GENOMIC DNA]</scope>
    <source>
        <strain evidence="3">IAEA</strain>
    </source>
</reference>
<evidence type="ECO:0000313" key="2">
    <source>
        <dbReference type="EnsemblMetazoa" id="GPPI021552-PA"/>
    </source>
</evidence>
<protein>
    <submittedName>
        <fullName evidence="2">Uncharacterized protein</fullName>
    </submittedName>
</protein>
<proteinExistence type="predicted"/>
<name>A0A1B0B7Q7_9MUSC</name>
<dbReference type="EMBL" id="JXJN01009699">
    <property type="status" value="NOT_ANNOTATED_CDS"/>
    <property type="molecule type" value="Genomic_DNA"/>
</dbReference>
<evidence type="ECO:0000256" key="1">
    <source>
        <dbReference type="SAM" id="MobiDB-lite"/>
    </source>
</evidence>
<organism evidence="2 3">
    <name type="scientific">Glossina palpalis gambiensis</name>
    <dbReference type="NCBI Taxonomy" id="67801"/>
    <lineage>
        <taxon>Eukaryota</taxon>
        <taxon>Metazoa</taxon>
        <taxon>Ecdysozoa</taxon>
        <taxon>Arthropoda</taxon>
        <taxon>Hexapoda</taxon>
        <taxon>Insecta</taxon>
        <taxon>Pterygota</taxon>
        <taxon>Neoptera</taxon>
        <taxon>Endopterygota</taxon>
        <taxon>Diptera</taxon>
        <taxon>Brachycera</taxon>
        <taxon>Muscomorpha</taxon>
        <taxon>Hippoboscoidea</taxon>
        <taxon>Glossinidae</taxon>
        <taxon>Glossina</taxon>
    </lineage>
</organism>
<dbReference type="VEuPathDB" id="VectorBase:GPPI021552"/>
<dbReference type="AlphaFoldDB" id="A0A1B0B7Q7"/>
<feature type="compositionally biased region" description="Basic and acidic residues" evidence="1">
    <location>
        <begin position="74"/>
        <end position="88"/>
    </location>
</feature>
<feature type="region of interest" description="Disordered" evidence="1">
    <location>
        <begin position="69"/>
        <end position="90"/>
    </location>
</feature>